<dbReference type="InterPro" id="IPR052913">
    <property type="entry name" value="Glycopeptide_resist_protein"/>
</dbReference>
<organism evidence="4 5">
    <name type="scientific">Sporichthya brevicatena</name>
    <dbReference type="NCBI Taxonomy" id="171442"/>
    <lineage>
        <taxon>Bacteria</taxon>
        <taxon>Bacillati</taxon>
        <taxon>Actinomycetota</taxon>
        <taxon>Actinomycetes</taxon>
        <taxon>Sporichthyales</taxon>
        <taxon>Sporichthyaceae</taxon>
        <taxon>Sporichthya</taxon>
    </lineage>
</organism>
<feature type="region of interest" description="Disordered" evidence="1">
    <location>
        <begin position="518"/>
        <end position="537"/>
    </location>
</feature>
<dbReference type="PANTHER" id="PTHR35788:SF1">
    <property type="entry name" value="EXPORTED PROTEIN"/>
    <property type="match status" value="1"/>
</dbReference>
<evidence type="ECO:0000256" key="1">
    <source>
        <dbReference type="SAM" id="MobiDB-lite"/>
    </source>
</evidence>
<dbReference type="Proteomes" id="UP001500957">
    <property type="component" value="Unassembled WGS sequence"/>
</dbReference>
<keyword evidence="2" id="KW-1133">Transmembrane helix</keyword>
<evidence type="ECO:0000313" key="5">
    <source>
        <dbReference type="Proteomes" id="UP001500957"/>
    </source>
</evidence>
<keyword evidence="2" id="KW-0812">Transmembrane</keyword>
<comment type="caution">
    <text evidence="4">The sequence shown here is derived from an EMBL/GenBank/DDBJ whole genome shotgun (WGS) entry which is preliminary data.</text>
</comment>
<evidence type="ECO:0000313" key="4">
    <source>
        <dbReference type="EMBL" id="GAA0604680.1"/>
    </source>
</evidence>
<name>A0ABN1G5X2_9ACTN</name>
<accession>A0ABN1G5X2</accession>
<evidence type="ECO:0000259" key="3">
    <source>
        <dbReference type="Pfam" id="PF12229"/>
    </source>
</evidence>
<keyword evidence="5" id="KW-1185">Reference proteome</keyword>
<feature type="transmembrane region" description="Helical" evidence="2">
    <location>
        <begin position="20"/>
        <end position="40"/>
    </location>
</feature>
<dbReference type="Pfam" id="PF12229">
    <property type="entry name" value="PG_binding_4"/>
    <property type="match status" value="1"/>
</dbReference>
<dbReference type="PROSITE" id="PS51318">
    <property type="entry name" value="TAT"/>
    <property type="match status" value="1"/>
</dbReference>
<feature type="region of interest" description="Disordered" evidence="1">
    <location>
        <begin position="570"/>
        <end position="636"/>
    </location>
</feature>
<feature type="compositionally biased region" description="Pro residues" evidence="1">
    <location>
        <begin position="590"/>
        <end position="613"/>
    </location>
</feature>
<feature type="domain" description="YoaR-like putative peptidoglycan binding" evidence="3">
    <location>
        <begin position="260"/>
        <end position="333"/>
    </location>
</feature>
<proteinExistence type="predicted"/>
<keyword evidence="2" id="KW-0472">Membrane</keyword>
<dbReference type="InterPro" id="IPR022029">
    <property type="entry name" value="YoaR-like_PG-bd"/>
</dbReference>
<dbReference type="InterPro" id="IPR006311">
    <property type="entry name" value="TAT_signal"/>
</dbReference>
<reference evidence="4 5" key="1">
    <citation type="journal article" date="2019" name="Int. J. Syst. Evol. Microbiol.">
        <title>The Global Catalogue of Microorganisms (GCM) 10K type strain sequencing project: providing services to taxonomists for standard genome sequencing and annotation.</title>
        <authorList>
            <consortium name="The Broad Institute Genomics Platform"/>
            <consortium name="The Broad Institute Genome Sequencing Center for Infectious Disease"/>
            <person name="Wu L."/>
            <person name="Ma J."/>
        </authorList>
    </citation>
    <scope>NUCLEOTIDE SEQUENCE [LARGE SCALE GENOMIC DNA]</scope>
    <source>
        <strain evidence="4 5">JCM 10671</strain>
    </source>
</reference>
<gene>
    <name evidence="4" type="ORF">GCM10009547_03160</name>
</gene>
<dbReference type="Pfam" id="PF04294">
    <property type="entry name" value="VanW"/>
    <property type="match status" value="1"/>
</dbReference>
<sequence>MTESTPAVSSGGSGGRRTALRVGIVAGGAVAAVGLLYGVAVATTGGNIPRNTEVLGIAIGGKSVEDARTHLSVALPERLPDAMTVVAADKRLTRPTGDLGLDIDIEATAAKAREGWASPFRAIKTLFGAGREIDPVPAIDTETLNTAVEEMNDEVSLGFVEGGLDFSTGVAKPIAPIPGRGLDDEAVAAALTDAFLAGEAEVAAPIVDVQPEIDQAAVDRALAGIGARAMSGPVTITVAKNSVELTPAQFGPFLSTEPADGDLRLVVDAEGLVDSLEDKVEDLGRPPRDAKFKFNEDEETVEIVPSRAGIVLDPGVLGDKLADVLVGDGPRTVDAGARTQAPKFSTADAEALGIKDKLSSFKTEYPYAAYRVTNIGRAAEKINGSIVMPDEIWSLNKTVGERTVKNGFVRGYIIKNGQFIEDLGGGVSQSATTTYNAAFFAGLKDIEHHPHSLYIGRYPAGREATVAWPSKDLRFQNDSGHPVYIQANHKVGSIEVSMWGTKVWDKIESISSPRRNIVSPKTVESEDPDCEPQSPVDGFDITVTRVFFKDGEEAKRETYDTHYFPTDRIVCVEPGKGTKSPTPGSSESPDPSPSRTPKPPKSTPTPKPEPSPSASPTTSSSAPPLPIGGDDDVVPD</sequence>
<evidence type="ECO:0000256" key="2">
    <source>
        <dbReference type="SAM" id="Phobius"/>
    </source>
</evidence>
<dbReference type="RefSeq" id="WP_344600865.1">
    <property type="nucleotide sequence ID" value="NZ_BAAAHE010000004.1"/>
</dbReference>
<dbReference type="EMBL" id="BAAAHE010000004">
    <property type="protein sequence ID" value="GAA0604680.1"/>
    <property type="molecule type" value="Genomic_DNA"/>
</dbReference>
<dbReference type="PANTHER" id="PTHR35788">
    <property type="entry name" value="EXPORTED PROTEIN-RELATED"/>
    <property type="match status" value="1"/>
</dbReference>
<protein>
    <submittedName>
        <fullName evidence="4">VanW family protein</fullName>
    </submittedName>
</protein>
<dbReference type="InterPro" id="IPR007391">
    <property type="entry name" value="Vancomycin_resist_VanW"/>
</dbReference>
<feature type="compositionally biased region" description="Low complexity" evidence="1">
    <location>
        <begin position="580"/>
        <end position="589"/>
    </location>
</feature>